<dbReference type="Pfam" id="PF07993">
    <property type="entry name" value="NAD_binding_4"/>
    <property type="match status" value="1"/>
</dbReference>
<comment type="catalytic activity">
    <reaction evidence="9 10">
        <text>a long-chain fatty acyl-CoA + 2 NADPH + 2 H(+) = a long-chain primary fatty alcohol + 2 NADP(+) + CoA</text>
        <dbReference type="Rhea" id="RHEA:52716"/>
        <dbReference type="ChEBI" id="CHEBI:15378"/>
        <dbReference type="ChEBI" id="CHEBI:57287"/>
        <dbReference type="ChEBI" id="CHEBI:57783"/>
        <dbReference type="ChEBI" id="CHEBI:58349"/>
        <dbReference type="ChEBI" id="CHEBI:77396"/>
        <dbReference type="ChEBI" id="CHEBI:83139"/>
        <dbReference type="EC" id="1.2.1.84"/>
    </reaction>
</comment>
<dbReference type="EMBL" id="GECZ01017973">
    <property type="protein sequence ID" value="JAS51796.1"/>
    <property type="molecule type" value="Transcribed_RNA"/>
</dbReference>
<dbReference type="AlphaFoldDB" id="A0A1B6FNL1"/>
<evidence type="ECO:0000259" key="12">
    <source>
        <dbReference type="Pfam" id="PF07993"/>
    </source>
</evidence>
<proteinExistence type="inferred from homology"/>
<evidence type="ECO:0000256" key="2">
    <source>
        <dbReference type="ARBA" id="ARBA00005928"/>
    </source>
</evidence>
<keyword evidence="8" id="KW-0472">Membrane</keyword>
<dbReference type="InterPro" id="IPR026055">
    <property type="entry name" value="FAR"/>
</dbReference>
<evidence type="ECO:0000256" key="4">
    <source>
        <dbReference type="ARBA" id="ARBA00022692"/>
    </source>
</evidence>
<dbReference type="Pfam" id="PF03015">
    <property type="entry name" value="Sterile"/>
    <property type="match status" value="1"/>
</dbReference>
<feature type="domain" description="Thioester reductase (TE)" evidence="12">
    <location>
        <begin position="81"/>
        <end position="351"/>
    </location>
</feature>
<evidence type="ECO:0000259" key="11">
    <source>
        <dbReference type="Pfam" id="PF03015"/>
    </source>
</evidence>
<dbReference type="CDD" id="cd09071">
    <property type="entry name" value="FAR_C"/>
    <property type="match status" value="1"/>
</dbReference>
<dbReference type="InterPro" id="IPR033640">
    <property type="entry name" value="FAR_C"/>
</dbReference>
<keyword evidence="10" id="KW-0560">Oxidoreductase</keyword>
<evidence type="ECO:0000256" key="8">
    <source>
        <dbReference type="ARBA" id="ARBA00023136"/>
    </source>
</evidence>
<dbReference type="PANTHER" id="PTHR11011:SF60">
    <property type="entry name" value="FATTY ACYL-COA REDUCTASE-RELATED"/>
    <property type="match status" value="1"/>
</dbReference>
<dbReference type="SUPFAM" id="SSF51735">
    <property type="entry name" value="NAD(P)-binding Rossmann-fold domains"/>
    <property type="match status" value="1"/>
</dbReference>
<reference evidence="13" key="1">
    <citation type="submission" date="2015-11" db="EMBL/GenBank/DDBJ databases">
        <title>De novo transcriptome assembly of four potential Pierce s Disease insect vectors from Arizona vineyards.</title>
        <authorList>
            <person name="Tassone E.E."/>
        </authorList>
    </citation>
    <scope>NUCLEOTIDE SEQUENCE</scope>
</reference>
<keyword evidence="4" id="KW-0812">Transmembrane</keyword>
<evidence type="ECO:0000256" key="5">
    <source>
        <dbReference type="ARBA" id="ARBA00022857"/>
    </source>
</evidence>
<evidence type="ECO:0000256" key="10">
    <source>
        <dbReference type="RuleBase" id="RU363097"/>
    </source>
</evidence>
<dbReference type="InterPro" id="IPR013120">
    <property type="entry name" value="FAR_NAD-bd"/>
</dbReference>
<keyword evidence="5 10" id="KW-0521">NADP</keyword>
<gene>
    <name evidence="13" type="ORF">g.18584</name>
</gene>
<dbReference type="CDD" id="cd05236">
    <property type="entry name" value="FAR-N_SDR_e"/>
    <property type="match status" value="1"/>
</dbReference>
<evidence type="ECO:0000256" key="3">
    <source>
        <dbReference type="ARBA" id="ARBA00022516"/>
    </source>
</evidence>
<comment type="function">
    <text evidence="10">Catalyzes the reduction of fatty acyl-CoA to fatty alcohols.</text>
</comment>
<dbReference type="InterPro" id="IPR036291">
    <property type="entry name" value="NAD(P)-bd_dom_sf"/>
</dbReference>
<feature type="domain" description="Fatty acyl-CoA reductase C-terminal" evidence="11">
    <location>
        <begin position="422"/>
        <end position="514"/>
    </location>
</feature>
<comment type="similarity">
    <text evidence="2 10">Belongs to the fatty acyl-CoA reductase family.</text>
</comment>
<accession>A0A1B6FNL1</accession>
<keyword evidence="3 10" id="KW-0444">Lipid biosynthesis</keyword>
<dbReference type="FunFam" id="3.40.50.720:FF:000143">
    <property type="entry name" value="Fatty acyl-CoA reductase"/>
    <property type="match status" value="1"/>
</dbReference>
<protein>
    <recommendedName>
        <fullName evidence="10">Fatty acyl-CoA reductase</fullName>
        <ecNumber evidence="10">1.2.1.84</ecNumber>
    </recommendedName>
</protein>
<dbReference type="GO" id="GO:0080019">
    <property type="term" value="F:alcohol-forming very long-chain fatty acyl-CoA reductase activity"/>
    <property type="evidence" value="ECO:0007669"/>
    <property type="project" value="InterPro"/>
</dbReference>
<dbReference type="GO" id="GO:0005777">
    <property type="term" value="C:peroxisome"/>
    <property type="evidence" value="ECO:0007669"/>
    <property type="project" value="TreeGrafter"/>
</dbReference>
<dbReference type="GO" id="GO:0035336">
    <property type="term" value="P:long-chain fatty-acyl-CoA metabolic process"/>
    <property type="evidence" value="ECO:0007669"/>
    <property type="project" value="TreeGrafter"/>
</dbReference>
<organism evidence="13">
    <name type="scientific">Cuerna arida</name>
    <dbReference type="NCBI Taxonomy" id="1464854"/>
    <lineage>
        <taxon>Eukaryota</taxon>
        <taxon>Metazoa</taxon>
        <taxon>Ecdysozoa</taxon>
        <taxon>Arthropoda</taxon>
        <taxon>Hexapoda</taxon>
        <taxon>Insecta</taxon>
        <taxon>Pterygota</taxon>
        <taxon>Neoptera</taxon>
        <taxon>Paraneoptera</taxon>
        <taxon>Hemiptera</taxon>
        <taxon>Auchenorrhyncha</taxon>
        <taxon>Membracoidea</taxon>
        <taxon>Cicadellidae</taxon>
        <taxon>Cicadellinae</taxon>
        <taxon>Proconiini</taxon>
        <taxon>Cuerna</taxon>
    </lineage>
</organism>
<sequence>MEENPYDLSALPMLSLDLCTNTIGATRPIFPSKQQDLKIKLNYQDPLQILGEKSFGKPKETRVEEIGTPVQEFFRNSHVFITGGTGFVGKVLTEKLIRSIPHLGQIYLLIRTKRGKTAQERFDKMFEDKVFLRMKTEVPDYLSKVSFVDGDISEPDLGLSETDRQMLSDNINIVFHSAADVRFIEPLRVAVESNLHGCERVLALAKRMKNLKSYVHVSTAYSFCVERIIPEEVPKMSVSREYILQLLENMNDEEIQEDIERIMQGWPNTYVFSKALCEDMIQDECKGMPICIYRPSVVGPTYREPIRGWTDNVHGPFGILIGIGMGFLHCFLANEELNLDIVPVDLVVNGMIAAAWETGSFRIPNLRVYNFTASSELKVTWKTMMAYNDRYSQDFPCSQAIWHSSFFLTTSTFVDECCHIFLHKIPGMFFDKLAVISGQKPRLMKIYKSIDAVKSQMHYFLFRVWEFQNDNMMSLRNVLSDGDKALFACDVRNVSIEEYFVVGKLGIRNYYLKDKLENIPSAKLKNKWLYWAHNGLKLFSGLVLLKLLVFTAHVLPI</sequence>
<evidence type="ECO:0000256" key="1">
    <source>
        <dbReference type="ARBA" id="ARBA00004141"/>
    </source>
</evidence>
<dbReference type="EC" id="1.2.1.84" evidence="10"/>
<comment type="subcellular location">
    <subcellularLocation>
        <location evidence="1">Membrane</location>
        <topology evidence="1">Multi-pass membrane protein</topology>
    </subcellularLocation>
</comment>
<dbReference type="GO" id="GO:0102965">
    <property type="term" value="F:alcohol-forming long-chain fatty acyl-CoA reductase activity"/>
    <property type="evidence" value="ECO:0007669"/>
    <property type="project" value="UniProtKB-EC"/>
</dbReference>
<evidence type="ECO:0000256" key="7">
    <source>
        <dbReference type="ARBA" id="ARBA00023098"/>
    </source>
</evidence>
<evidence type="ECO:0000256" key="9">
    <source>
        <dbReference type="ARBA" id="ARBA00052530"/>
    </source>
</evidence>
<dbReference type="GO" id="GO:0016020">
    <property type="term" value="C:membrane"/>
    <property type="evidence" value="ECO:0007669"/>
    <property type="project" value="UniProtKB-SubCell"/>
</dbReference>
<evidence type="ECO:0000256" key="6">
    <source>
        <dbReference type="ARBA" id="ARBA00022989"/>
    </source>
</evidence>
<keyword evidence="6" id="KW-1133">Transmembrane helix</keyword>
<name>A0A1B6FNL1_9HEMI</name>
<dbReference type="PANTHER" id="PTHR11011">
    <property type="entry name" value="MALE STERILITY PROTEIN 2-RELATED"/>
    <property type="match status" value="1"/>
</dbReference>
<keyword evidence="7 10" id="KW-0443">Lipid metabolism</keyword>
<dbReference type="Gene3D" id="3.40.50.720">
    <property type="entry name" value="NAD(P)-binding Rossmann-like Domain"/>
    <property type="match status" value="1"/>
</dbReference>
<evidence type="ECO:0000313" key="13">
    <source>
        <dbReference type="EMBL" id="JAS51796.1"/>
    </source>
</evidence>